<evidence type="ECO:0008006" key="3">
    <source>
        <dbReference type="Google" id="ProtNLM"/>
    </source>
</evidence>
<organism evidence="1 2">
    <name type="scientific">Lachnoclostridium phytofermentans (strain ATCC 700394 / DSM 18823 / ISDg)</name>
    <name type="common">Clostridium phytofermentans</name>
    <dbReference type="NCBI Taxonomy" id="357809"/>
    <lineage>
        <taxon>Bacteria</taxon>
        <taxon>Bacillati</taxon>
        <taxon>Bacillota</taxon>
        <taxon>Clostridia</taxon>
        <taxon>Lachnospirales</taxon>
        <taxon>Lachnospiraceae</taxon>
    </lineage>
</organism>
<dbReference type="HOGENOM" id="CLU_143970_2_0_9"/>
<keyword evidence="2" id="KW-1185">Reference proteome</keyword>
<proteinExistence type="predicted"/>
<sequence>MFIINGNVEFLNYIHQNAEMGKDTINQLIGISQDEEYKKMLRSQLQEYNMIYDSTDKKLKELNKEAKDINAFSKVSTYVMVNFKTLTNKSPSHISEMLIQGSTMGIIDITKKLKEYADADEEILALANKLLQLEQNNVEECKKYLQ</sequence>
<dbReference type="AlphaFoldDB" id="A9KSB6"/>
<dbReference type="Proteomes" id="UP000000370">
    <property type="component" value="Chromosome"/>
</dbReference>
<protein>
    <recommendedName>
        <fullName evidence="3">DUF2383 domain-containing protein</fullName>
    </recommendedName>
</protein>
<evidence type="ECO:0000313" key="2">
    <source>
        <dbReference type="Proteomes" id="UP000000370"/>
    </source>
</evidence>
<dbReference type="KEGG" id="cpy:Cphy_1778"/>
<dbReference type="RefSeq" id="WP_012199802.1">
    <property type="nucleotide sequence ID" value="NC_010001.1"/>
</dbReference>
<name>A9KSB6_LACP7</name>
<dbReference type="eggNOG" id="ENOG5032KPS">
    <property type="taxonomic scope" value="Bacteria"/>
</dbReference>
<dbReference type="EMBL" id="CP000885">
    <property type="protein sequence ID" value="ABX42148.1"/>
    <property type="molecule type" value="Genomic_DNA"/>
</dbReference>
<gene>
    <name evidence="1" type="ordered locus">Cphy_1778</name>
</gene>
<reference evidence="2" key="1">
    <citation type="submission" date="2007-11" db="EMBL/GenBank/DDBJ databases">
        <title>Complete genome sequence of Clostridium phytofermentans ISDg.</title>
        <authorList>
            <person name="Leschine S.B."/>
            <person name="Warnick T.A."/>
            <person name="Blanchard J.L."/>
            <person name="Schnell D.J."/>
            <person name="Petit E.L."/>
            <person name="LaTouf W.G."/>
            <person name="Copeland A."/>
            <person name="Lucas S."/>
            <person name="Lapidus A."/>
            <person name="Barry K."/>
            <person name="Glavina del Rio T."/>
            <person name="Dalin E."/>
            <person name="Tice H."/>
            <person name="Pitluck S."/>
            <person name="Kiss H."/>
            <person name="Brettin T."/>
            <person name="Bruce D."/>
            <person name="Detter J.C."/>
            <person name="Han C."/>
            <person name="Kuske C."/>
            <person name="Schmutz J."/>
            <person name="Larimer F."/>
            <person name="Land M."/>
            <person name="Hauser L."/>
            <person name="Kyrpides N."/>
            <person name="Kim E.A."/>
            <person name="Richardson P."/>
        </authorList>
    </citation>
    <scope>NUCLEOTIDE SEQUENCE [LARGE SCALE GENOMIC DNA]</scope>
    <source>
        <strain evidence="2">ATCC 700394 / DSM 18823 / ISDg</strain>
    </source>
</reference>
<dbReference type="InterPro" id="IPR012347">
    <property type="entry name" value="Ferritin-like"/>
</dbReference>
<dbReference type="Gene3D" id="1.20.1260.10">
    <property type="match status" value="1"/>
</dbReference>
<evidence type="ECO:0000313" key="1">
    <source>
        <dbReference type="EMBL" id="ABX42148.1"/>
    </source>
</evidence>
<dbReference type="STRING" id="357809.Cphy_1778"/>
<accession>A9KSB6</accession>